<dbReference type="Proteomes" id="UP000467841">
    <property type="component" value="Unassembled WGS sequence"/>
</dbReference>
<gene>
    <name evidence="1" type="ORF">MERR_LOCUS34324</name>
</gene>
<keyword evidence="2" id="KW-1185">Reference proteome</keyword>
<protein>
    <submittedName>
        <fullName evidence="1">Uncharacterized protein</fullName>
    </submittedName>
</protein>
<accession>A0A6D2K1G1</accession>
<comment type="caution">
    <text evidence="1">The sequence shown here is derived from an EMBL/GenBank/DDBJ whole genome shotgun (WGS) entry which is preliminary data.</text>
</comment>
<evidence type="ECO:0000313" key="2">
    <source>
        <dbReference type="Proteomes" id="UP000467841"/>
    </source>
</evidence>
<dbReference type="EMBL" id="CACVBM020001362">
    <property type="protein sequence ID" value="CAA7047089.1"/>
    <property type="molecule type" value="Genomic_DNA"/>
</dbReference>
<organism evidence="1 2">
    <name type="scientific">Microthlaspi erraticum</name>
    <dbReference type="NCBI Taxonomy" id="1685480"/>
    <lineage>
        <taxon>Eukaryota</taxon>
        <taxon>Viridiplantae</taxon>
        <taxon>Streptophyta</taxon>
        <taxon>Embryophyta</taxon>
        <taxon>Tracheophyta</taxon>
        <taxon>Spermatophyta</taxon>
        <taxon>Magnoliopsida</taxon>
        <taxon>eudicotyledons</taxon>
        <taxon>Gunneridae</taxon>
        <taxon>Pentapetalae</taxon>
        <taxon>rosids</taxon>
        <taxon>malvids</taxon>
        <taxon>Brassicales</taxon>
        <taxon>Brassicaceae</taxon>
        <taxon>Coluteocarpeae</taxon>
        <taxon>Microthlaspi</taxon>
    </lineage>
</organism>
<name>A0A6D2K1G1_9BRAS</name>
<dbReference type="OrthoDB" id="5594999at2759"/>
<reference evidence="1" key="1">
    <citation type="submission" date="2020-01" db="EMBL/GenBank/DDBJ databases">
        <authorList>
            <person name="Mishra B."/>
        </authorList>
    </citation>
    <scope>NUCLEOTIDE SEQUENCE [LARGE SCALE GENOMIC DNA]</scope>
</reference>
<proteinExistence type="predicted"/>
<dbReference type="AlphaFoldDB" id="A0A6D2K1G1"/>
<evidence type="ECO:0000313" key="1">
    <source>
        <dbReference type="EMBL" id="CAA7047089.1"/>
    </source>
</evidence>
<sequence length="106" mass="11563">MKKMRQIIVSRAAGVDGDNLDNGHYCASHMRRLIGHEGSIFRIVWSLDVLPGGKVREASALDDWVALGDGKGNMTLVRVIGDMYNPLAGSNQSWRDNFLGPSGANH</sequence>